<feature type="region of interest" description="Disordered" evidence="9">
    <location>
        <begin position="325"/>
        <end position="378"/>
    </location>
</feature>
<feature type="compositionally biased region" description="Low complexity" evidence="9">
    <location>
        <begin position="221"/>
        <end position="234"/>
    </location>
</feature>
<gene>
    <name evidence="11" type="ORF">TBIB3V08_LOCUS3046</name>
</gene>
<dbReference type="Pfam" id="PF23225">
    <property type="entry name" value="zf-C2H2_7th_ZNF462"/>
    <property type="match status" value="1"/>
</dbReference>
<dbReference type="GO" id="GO:0010468">
    <property type="term" value="P:regulation of gene expression"/>
    <property type="evidence" value="ECO:0007669"/>
    <property type="project" value="TreeGrafter"/>
</dbReference>
<dbReference type="InterPro" id="IPR013087">
    <property type="entry name" value="Znf_C2H2_type"/>
</dbReference>
<dbReference type="EMBL" id="OD565013">
    <property type="protein sequence ID" value="CAD7440545.1"/>
    <property type="molecule type" value="Genomic_DNA"/>
</dbReference>
<feature type="compositionally biased region" description="Low complexity" evidence="9">
    <location>
        <begin position="325"/>
        <end position="335"/>
    </location>
</feature>
<evidence type="ECO:0000259" key="10">
    <source>
        <dbReference type="PROSITE" id="PS50157"/>
    </source>
</evidence>
<dbReference type="PROSITE" id="PS50157">
    <property type="entry name" value="ZINC_FINGER_C2H2_2"/>
    <property type="match status" value="3"/>
</dbReference>
<feature type="domain" description="C2H2-type" evidence="10">
    <location>
        <begin position="12"/>
        <end position="39"/>
    </location>
</feature>
<dbReference type="PROSITE" id="PS00028">
    <property type="entry name" value="ZINC_FINGER_C2H2_1"/>
    <property type="match status" value="1"/>
</dbReference>
<dbReference type="GO" id="GO:0005634">
    <property type="term" value="C:nucleus"/>
    <property type="evidence" value="ECO:0007669"/>
    <property type="project" value="UniProtKB-SubCell"/>
</dbReference>
<organism evidence="11">
    <name type="scientific">Timema bartmani</name>
    <dbReference type="NCBI Taxonomy" id="61472"/>
    <lineage>
        <taxon>Eukaryota</taxon>
        <taxon>Metazoa</taxon>
        <taxon>Ecdysozoa</taxon>
        <taxon>Arthropoda</taxon>
        <taxon>Hexapoda</taxon>
        <taxon>Insecta</taxon>
        <taxon>Pterygota</taxon>
        <taxon>Neoptera</taxon>
        <taxon>Polyneoptera</taxon>
        <taxon>Phasmatodea</taxon>
        <taxon>Timematodea</taxon>
        <taxon>Timematoidea</taxon>
        <taxon>Timematidae</taxon>
        <taxon>Timema</taxon>
    </lineage>
</organism>
<dbReference type="SUPFAM" id="SSF57667">
    <property type="entry name" value="beta-beta-alpha zinc fingers"/>
    <property type="match status" value="2"/>
</dbReference>
<dbReference type="PANTHER" id="PTHR16515">
    <property type="entry name" value="PR DOMAIN ZINC FINGER PROTEIN"/>
    <property type="match status" value="1"/>
</dbReference>
<evidence type="ECO:0000256" key="9">
    <source>
        <dbReference type="SAM" id="MobiDB-lite"/>
    </source>
</evidence>
<dbReference type="GO" id="GO:0008270">
    <property type="term" value="F:zinc ion binding"/>
    <property type="evidence" value="ECO:0007669"/>
    <property type="project" value="UniProtKB-KW"/>
</dbReference>
<evidence type="ECO:0000256" key="4">
    <source>
        <dbReference type="ARBA" id="ARBA00022771"/>
    </source>
</evidence>
<sequence length="495" mass="54548">MHMRIHTGEKPHQCKLCDYATIDSGSLRKHMRIHNDERPYKRVGVTTCGLVCSRLTTFVISSAQGWADALVIRGGGGPVKWVGLCGIVMHVLDYGRLLLYAQVVGSYFPTRNGRSPITLHTEKSGDRKVASLSRREVALVTTWSSKEVLKCGVCLFACMGPSCMKNHLKTHTVITVAQDKQYSCKHCSYTSKQLGNLRIHMRIKHPGMKFCRKEKLNAKDPPSSSKASPSTRSSAVTKSTTSKPFLYKSYRCTFCDASFVREDSWRSHIRQHQAQESNSLTIPVSNAGSNAIEILSRAAAETNVACEQERAAQSNDSFLTLNSSSLESTENNSLNDSVSDPQLEEQSKDESSNSLTYPSNKEKSDDSLEQTHPQDPSQFQPVLLYVQNADIQNMSLDETGPFIVTGHCGQYLASLTDQSTLMEQLTASLQPGMQYVLSAPLEGVVGANGDAAFLQANVPREEENTTVPLPSLIPIHTNGRNTQQKHFSASLITKD</sequence>
<accession>A0A7R9ESH0</accession>
<evidence type="ECO:0000256" key="6">
    <source>
        <dbReference type="ARBA" id="ARBA00023125"/>
    </source>
</evidence>
<reference evidence="11" key="1">
    <citation type="submission" date="2020-11" db="EMBL/GenBank/DDBJ databases">
        <authorList>
            <person name="Tran Van P."/>
        </authorList>
    </citation>
    <scope>NUCLEOTIDE SEQUENCE</scope>
</reference>
<dbReference type="AlphaFoldDB" id="A0A7R9ESH0"/>
<evidence type="ECO:0000313" key="11">
    <source>
        <dbReference type="EMBL" id="CAD7440545.1"/>
    </source>
</evidence>
<evidence type="ECO:0000256" key="5">
    <source>
        <dbReference type="ARBA" id="ARBA00022833"/>
    </source>
</evidence>
<keyword evidence="3" id="KW-0677">Repeat</keyword>
<keyword evidence="2" id="KW-0479">Metal-binding</keyword>
<dbReference type="PANTHER" id="PTHR16515:SF49">
    <property type="entry name" value="GASTRULA ZINC FINGER PROTEIN XLCGF49.1-LIKE-RELATED"/>
    <property type="match status" value="1"/>
</dbReference>
<evidence type="ECO:0000256" key="3">
    <source>
        <dbReference type="ARBA" id="ARBA00022737"/>
    </source>
</evidence>
<keyword evidence="7" id="KW-0539">Nucleus</keyword>
<feature type="domain" description="C2H2-type" evidence="10">
    <location>
        <begin position="250"/>
        <end position="277"/>
    </location>
</feature>
<dbReference type="InterPro" id="IPR050331">
    <property type="entry name" value="Zinc_finger"/>
</dbReference>
<dbReference type="InterPro" id="IPR036236">
    <property type="entry name" value="Znf_C2H2_sf"/>
</dbReference>
<comment type="subcellular location">
    <subcellularLocation>
        <location evidence="1">Nucleus</location>
    </subcellularLocation>
</comment>
<dbReference type="InterPro" id="IPR059059">
    <property type="entry name" value="Znf-C2H2_7th_ZNF462"/>
</dbReference>
<dbReference type="GO" id="GO:0003677">
    <property type="term" value="F:DNA binding"/>
    <property type="evidence" value="ECO:0007669"/>
    <property type="project" value="UniProtKB-KW"/>
</dbReference>
<protein>
    <recommendedName>
        <fullName evidence="10">C2H2-type domain-containing protein</fullName>
    </recommendedName>
</protein>
<keyword evidence="4 8" id="KW-0863">Zinc-finger</keyword>
<dbReference type="Gene3D" id="3.30.160.60">
    <property type="entry name" value="Classic Zinc Finger"/>
    <property type="match status" value="2"/>
</dbReference>
<name>A0A7R9ESH0_9NEOP</name>
<dbReference type="FunFam" id="3.30.160.60:FF:002452">
    <property type="entry name" value="zinc finger protein 142 isoform X4"/>
    <property type="match status" value="1"/>
</dbReference>
<feature type="region of interest" description="Disordered" evidence="9">
    <location>
        <begin position="216"/>
        <end position="236"/>
    </location>
</feature>
<feature type="domain" description="C2H2-type" evidence="10">
    <location>
        <begin position="182"/>
        <end position="210"/>
    </location>
</feature>
<keyword evidence="6" id="KW-0238">DNA-binding</keyword>
<proteinExistence type="predicted"/>
<evidence type="ECO:0000256" key="1">
    <source>
        <dbReference type="ARBA" id="ARBA00004123"/>
    </source>
</evidence>
<evidence type="ECO:0000256" key="2">
    <source>
        <dbReference type="ARBA" id="ARBA00022723"/>
    </source>
</evidence>
<dbReference type="SMART" id="SM00355">
    <property type="entry name" value="ZnF_C2H2"/>
    <property type="match status" value="4"/>
</dbReference>
<evidence type="ECO:0000256" key="7">
    <source>
        <dbReference type="ARBA" id="ARBA00023242"/>
    </source>
</evidence>
<evidence type="ECO:0000256" key="8">
    <source>
        <dbReference type="PROSITE-ProRule" id="PRU00042"/>
    </source>
</evidence>
<dbReference type="Pfam" id="PF00096">
    <property type="entry name" value="zf-C2H2"/>
    <property type="match status" value="2"/>
</dbReference>
<keyword evidence="5" id="KW-0862">Zinc</keyword>